<organism evidence="2 3">
    <name type="scientific">Beutenbergia cavernae (strain ATCC BAA-8 / DSM 12333 / CCUG 43141 / JCM 11478 / NBRC 16432 / NCIMB 13614 / HKI 0122)</name>
    <dbReference type="NCBI Taxonomy" id="471853"/>
    <lineage>
        <taxon>Bacteria</taxon>
        <taxon>Bacillati</taxon>
        <taxon>Actinomycetota</taxon>
        <taxon>Actinomycetes</taxon>
        <taxon>Micrococcales</taxon>
        <taxon>Beutenbergiaceae</taxon>
        <taxon>Beutenbergia</taxon>
    </lineage>
</organism>
<dbReference type="SMART" id="SM00460">
    <property type="entry name" value="TGc"/>
    <property type="match status" value="1"/>
</dbReference>
<evidence type="ECO:0000259" key="1">
    <source>
        <dbReference type="SMART" id="SM00460"/>
    </source>
</evidence>
<dbReference type="HOGENOM" id="CLU_008973_0_0_11"/>
<dbReference type="eggNOG" id="COG1305">
    <property type="taxonomic scope" value="Bacteria"/>
</dbReference>
<dbReference type="EMBL" id="CP001618">
    <property type="protein sequence ID" value="ACQ82104.1"/>
    <property type="molecule type" value="Genomic_DNA"/>
</dbReference>
<dbReference type="PANTHER" id="PTHR33490:SF7">
    <property type="entry name" value="BLR2979 PROTEIN"/>
    <property type="match status" value="1"/>
</dbReference>
<dbReference type="InterPro" id="IPR013589">
    <property type="entry name" value="Bac_transglu_N"/>
</dbReference>
<name>C5C4I0_BEUC1</name>
<evidence type="ECO:0000313" key="3">
    <source>
        <dbReference type="Proteomes" id="UP000007962"/>
    </source>
</evidence>
<dbReference type="Proteomes" id="UP000007962">
    <property type="component" value="Chromosome"/>
</dbReference>
<dbReference type="KEGG" id="bcv:Bcav_3862"/>
<proteinExistence type="predicted"/>
<gene>
    <name evidence="2" type="ordered locus">Bcav_3862</name>
</gene>
<dbReference type="Pfam" id="PF08379">
    <property type="entry name" value="Bact_transglu_N"/>
    <property type="match status" value="1"/>
</dbReference>
<dbReference type="Pfam" id="PF01841">
    <property type="entry name" value="Transglut_core"/>
    <property type="match status" value="1"/>
</dbReference>
<keyword evidence="3" id="KW-1185">Reference proteome</keyword>
<accession>C5C4I0</accession>
<feature type="domain" description="Transglutaminase-like" evidence="1">
    <location>
        <begin position="194"/>
        <end position="268"/>
    </location>
</feature>
<dbReference type="InterPro" id="IPR038765">
    <property type="entry name" value="Papain-like_cys_pep_sf"/>
</dbReference>
<dbReference type="Gene3D" id="3.10.620.30">
    <property type="match status" value="1"/>
</dbReference>
<evidence type="ECO:0000313" key="2">
    <source>
        <dbReference type="EMBL" id="ACQ82104.1"/>
    </source>
</evidence>
<reference evidence="2 3" key="1">
    <citation type="journal article" date="2009" name="Stand. Genomic Sci.">
        <title>Complete genome sequence of Beutenbergia cavernae type strain (HKI 0122).</title>
        <authorList>
            <person name="Land M."/>
            <person name="Pukall R."/>
            <person name="Abt B."/>
            <person name="Goker M."/>
            <person name="Rohde M."/>
            <person name="Glavina Del Rio T."/>
            <person name="Tice H."/>
            <person name="Copeland A."/>
            <person name="Cheng J.F."/>
            <person name="Lucas S."/>
            <person name="Chen F."/>
            <person name="Nolan M."/>
            <person name="Bruce D."/>
            <person name="Goodwin L."/>
            <person name="Pitluck S."/>
            <person name="Ivanova N."/>
            <person name="Mavromatis K."/>
            <person name="Ovchinnikova G."/>
            <person name="Pati A."/>
            <person name="Chen A."/>
            <person name="Palaniappan K."/>
            <person name="Hauser L."/>
            <person name="Chang Y.J."/>
            <person name="Jefferies C.C."/>
            <person name="Saunders E."/>
            <person name="Brettin T."/>
            <person name="Detter J.C."/>
            <person name="Han C."/>
            <person name="Chain P."/>
            <person name="Bristow J."/>
            <person name="Eisen J.A."/>
            <person name="Markowitz V."/>
            <person name="Hugenholtz P."/>
            <person name="Kyrpides N.C."/>
            <person name="Klenk H.P."/>
            <person name="Lapidus A."/>
        </authorList>
    </citation>
    <scope>NUCLEOTIDE SEQUENCE [LARGE SCALE GENOMIC DNA]</scope>
    <source>
        <strain evidence="3">ATCC BAA-8 / DSM 12333 / NBRC 16432</strain>
    </source>
</reference>
<sequence>MSSRRATAHGASESGRHYRVVHRATYTYPAPAAGSYGRAVLLPRDGGGQVVHSSRLDVDPVPAETAEHRDFHGNRSSYFRIATEHTSLRVRAESVLTVTRRGARIDSLPAVPWTTAAEIARTIGSPGRAGGLGATGRASRDGHGLQGAALLGVAEATLPSAMVDLDETVREFAAPSFGPGRPLVHAVVDLSRRIHERGRASGPELAHLMIASVRSMGLAARYVSGYVWEDDDAAAPPGDAPPGRGGGAHAWASVWVPGGGWLHVDAARDVLIDSRYVVLGWGRDHLDVSPLRGVVYADGAGADVEIEVELVALSNAEVADVRAANPPLRRPVARA</sequence>
<dbReference type="PANTHER" id="PTHR33490">
    <property type="entry name" value="BLR5614 PROTEIN-RELATED"/>
    <property type="match status" value="1"/>
</dbReference>
<dbReference type="OrthoDB" id="9804023at2"/>
<dbReference type="RefSeq" id="WP_015884341.1">
    <property type="nucleotide sequence ID" value="NC_012669.1"/>
</dbReference>
<dbReference type="SUPFAM" id="SSF54001">
    <property type="entry name" value="Cysteine proteinases"/>
    <property type="match status" value="1"/>
</dbReference>
<dbReference type="AlphaFoldDB" id="C5C4I0"/>
<protein>
    <submittedName>
        <fullName evidence="2">Transglutaminase domain protein</fullName>
    </submittedName>
</protein>
<dbReference type="STRING" id="471853.Bcav_3862"/>
<dbReference type="InterPro" id="IPR002931">
    <property type="entry name" value="Transglutaminase-like"/>
</dbReference>